<evidence type="ECO:0000313" key="9">
    <source>
        <dbReference type="Proteomes" id="UP000028493"/>
    </source>
</evidence>
<reference evidence="8" key="1">
    <citation type="submission" date="2013-07" db="EMBL/GenBank/DDBJ databases">
        <title>Sub-species coevolution in mutualistic symbiosis.</title>
        <authorList>
            <person name="Murfin K."/>
            <person name="Klassen J."/>
            <person name="Lee M."/>
            <person name="Forst S."/>
            <person name="Stock P."/>
            <person name="Goodrich-Blair H."/>
        </authorList>
    </citation>
    <scope>NUCLEOTIDE SEQUENCE [LARGE SCALE GENOMIC DNA]</scope>
    <source>
        <strain evidence="8">Kraussei Becker Underwood</strain>
    </source>
</reference>
<dbReference type="PROSITE" id="PS00695">
    <property type="entry name" value="ENT_VIR_OMP_2"/>
    <property type="match status" value="1"/>
</dbReference>
<evidence type="ECO:0000256" key="5">
    <source>
        <dbReference type="ARBA" id="ARBA00023136"/>
    </source>
</evidence>
<dbReference type="InterPro" id="IPR000758">
    <property type="entry name" value="Enterovir_OMP"/>
</dbReference>
<comment type="subcellular location">
    <subcellularLocation>
        <location evidence="1">Cell outer membrane</location>
        <topology evidence="1">Multi-pass membrane protein</topology>
    </subcellularLocation>
</comment>
<gene>
    <name evidence="8" type="primary">ail</name>
    <name evidence="8" type="ORF">XBKB1_2120001</name>
</gene>
<dbReference type="Gene3D" id="2.40.160.20">
    <property type="match status" value="1"/>
</dbReference>
<dbReference type="SUPFAM" id="SSF56925">
    <property type="entry name" value="OMPA-like"/>
    <property type="match status" value="1"/>
</dbReference>
<protein>
    <submittedName>
        <fullName evidence="8">Attachment invasion locus protein</fullName>
    </submittedName>
</protein>
<keyword evidence="2" id="KW-1134">Transmembrane beta strand</keyword>
<name>A0A077PHM8_XENBV</name>
<evidence type="ECO:0000256" key="3">
    <source>
        <dbReference type="ARBA" id="ARBA00022692"/>
    </source>
</evidence>
<dbReference type="GO" id="GO:0044384">
    <property type="term" value="C:host outer membrane"/>
    <property type="evidence" value="ECO:0007669"/>
    <property type="project" value="InterPro"/>
</dbReference>
<dbReference type="Pfam" id="PF13505">
    <property type="entry name" value="OMP_b-brl"/>
    <property type="match status" value="1"/>
</dbReference>
<dbReference type="GO" id="GO:0009279">
    <property type="term" value="C:cell outer membrane"/>
    <property type="evidence" value="ECO:0007669"/>
    <property type="project" value="UniProtKB-SubCell"/>
</dbReference>
<dbReference type="PRINTS" id="PR00316">
    <property type="entry name" value="ENTEROVIROMP"/>
</dbReference>
<evidence type="ECO:0000256" key="2">
    <source>
        <dbReference type="ARBA" id="ARBA00022452"/>
    </source>
</evidence>
<dbReference type="InterPro" id="IPR011250">
    <property type="entry name" value="OMP/PagP_B-barrel"/>
</dbReference>
<accession>A0A077PHM8</accession>
<dbReference type="PANTHER" id="PTHR35892:SF2">
    <property type="entry name" value="OUTER MEMBRANE PROTEIN PAGN"/>
    <property type="match status" value="1"/>
</dbReference>
<dbReference type="EMBL" id="CBSZ010000127">
    <property type="protein sequence ID" value="CDH23850.1"/>
    <property type="molecule type" value="Genomic_DNA"/>
</dbReference>
<feature type="chain" id="PRO_5001722270" evidence="6">
    <location>
        <begin position="24"/>
        <end position="180"/>
    </location>
</feature>
<evidence type="ECO:0000259" key="7">
    <source>
        <dbReference type="Pfam" id="PF13505"/>
    </source>
</evidence>
<dbReference type="PROSITE" id="PS00694">
    <property type="entry name" value="ENT_VIR_OMP_1"/>
    <property type="match status" value="1"/>
</dbReference>
<sequence length="180" mass="19411">MKKLVLASLVAAGMSIVSMGVCAAGESTISAGYAQSHVKSGGDKLKENPKGFNIKYRYEFDNNWSVIGSLAYTHQGYEYYYGGHKTGTVDLDYYSLTAGPAYRINEYVSAYGLVGSGHGKVEAKNKTNGSSHSESKTELAYAAGLQINPIPNIAIDASYEYSKLGEVKVGTWMIGVGYRF</sequence>
<dbReference type="InterPro" id="IPR051723">
    <property type="entry name" value="Bact_OM_Invasion-Related"/>
</dbReference>
<feature type="domain" description="Outer membrane protein beta-barrel" evidence="7">
    <location>
        <begin position="10"/>
        <end position="180"/>
    </location>
</feature>
<dbReference type="RefSeq" id="WP_038196157.1">
    <property type="nucleotide sequence ID" value="NZ_CAWLXS010000207.1"/>
</dbReference>
<dbReference type="HOGENOM" id="CLU_099385_1_0_6"/>
<keyword evidence="4 6" id="KW-0732">Signal</keyword>
<organism evidence="8 9">
    <name type="scientific">Xenorhabdus bovienii str. kraussei Becker Underwood</name>
    <dbReference type="NCBI Taxonomy" id="1398204"/>
    <lineage>
        <taxon>Bacteria</taxon>
        <taxon>Pseudomonadati</taxon>
        <taxon>Pseudomonadota</taxon>
        <taxon>Gammaproteobacteria</taxon>
        <taxon>Enterobacterales</taxon>
        <taxon>Morganellaceae</taxon>
        <taxon>Xenorhabdus</taxon>
    </lineage>
</organism>
<comment type="caution">
    <text evidence="8">The sequence shown here is derived from an EMBL/GenBank/DDBJ whole genome shotgun (WGS) entry which is preliminary data.</text>
</comment>
<dbReference type="Proteomes" id="UP000028493">
    <property type="component" value="Unassembled WGS sequence"/>
</dbReference>
<evidence type="ECO:0000256" key="1">
    <source>
        <dbReference type="ARBA" id="ARBA00004571"/>
    </source>
</evidence>
<feature type="signal peptide" evidence="6">
    <location>
        <begin position="1"/>
        <end position="23"/>
    </location>
</feature>
<keyword evidence="5" id="KW-0472">Membrane</keyword>
<evidence type="ECO:0000256" key="4">
    <source>
        <dbReference type="ARBA" id="ARBA00022729"/>
    </source>
</evidence>
<evidence type="ECO:0000313" key="8">
    <source>
        <dbReference type="EMBL" id="CDH23850.1"/>
    </source>
</evidence>
<dbReference type="PANTHER" id="PTHR35892">
    <property type="entry name" value="OUTER MEMBRANE PROTEIN PAGN-RELATED"/>
    <property type="match status" value="1"/>
</dbReference>
<evidence type="ECO:0000256" key="6">
    <source>
        <dbReference type="SAM" id="SignalP"/>
    </source>
</evidence>
<keyword evidence="3" id="KW-0812">Transmembrane</keyword>
<proteinExistence type="predicted"/>
<dbReference type="InterPro" id="IPR027385">
    <property type="entry name" value="Beta-barrel_OMP"/>
</dbReference>
<dbReference type="AlphaFoldDB" id="A0A077PHM8"/>